<keyword evidence="2" id="KW-1185">Reference proteome</keyword>
<dbReference type="AlphaFoldDB" id="A0A1H5F0P7"/>
<dbReference type="STRING" id="53406.SAMN05421553_3751"/>
<gene>
    <name evidence="1" type="ORF">SAMN05421553_3751</name>
</gene>
<organism evidence="1 2">
    <name type="scientific">Pseudomonas anguilliseptica</name>
    <dbReference type="NCBI Taxonomy" id="53406"/>
    <lineage>
        <taxon>Bacteria</taxon>
        <taxon>Pseudomonadati</taxon>
        <taxon>Pseudomonadota</taxon>
        <taxon>Gammaproteobacteria</taxon>
        <taxon>Pseudomonadales</taxon>
        <taxon>Pseudomonadaceae</taxon>
        <taxon>Pseudomonas</taxon>
    </lineage>
</organism>
<evidence type="ECO:0000313" key="2">
    <source>
        <dbReference type="Proteomes" id="UP000242849"/>
    </source>
</evidence>
<evidence type="ECO:0000313" key="1">
    <source>
        <dbReference type="EMBL" id="SED96976.1"/>
    </source>
</evidence>
<accession>A0A1H5F0P7</accession>
<protein>
    <submittedName>
        <fullName evidence="1">Uncharacterized protein</fullName>
    </submittedName>
</protein>
<reference evidence="2" key="1">
    <citation type="submission" date="2016-10" db="EMBL/GenBank/DDBJ databases">
        <authorList>
            <person name="Varghese N."/>
            <person name="Submissions S."/>
        </authorList>
    </citation>
    <scope>NUCLEOTIDE SEQUENCE [LARGE SCALE GENOMIC DNA]</scope>
    <source>
        <strain evidence="2">DSM 12111</strain>
    </source>
</reference>
<name>A0A1H5F0P7_PSEAG</name>
<dbReference type="Proteomes" id="UP000242849">
    <property type="component" value="Unassembled WGS sequence"/>
</dbReference>
<proteinExistence type="predicted"/>
<dbReference type="EMBL" id="FNSC01000001">
    <property type="protein sequence ID" value="SED96976.1"/>
    <property type="molecule type" value="Genomic_DNA"/>
</dbReference>
<sequence>MRGLPAVSKPTVSHTMTCAAQAVIWQPFIEDTGNPEPALLVQRDASGLLIITQEGRDILIQPETLPELIKQLRLLAQ</sequence>